<dbReference type="PANTHER" id="PTHR47262:SF1">
    <property type="entry name" value="OS02G0132600 PROTEIN"/>
    <property type="match status" value="1"/>
</dbReference>
<dbReference type="NCBIfam" id="TIGR00756">
    <property type="entry name" value="PPR"/>
    <property type="match status" value="1"/>
</dbReference>
<dbReference type="FunCoup" id="A0A6I9USZ1">
    <property type="interactions" value="1135"/>
</dbReference>
<proteinExistence type="predicted"/>
<gene>
    <name evidence="6" type="primary">LOC105176723</name>
</gene>
<feature type="domain" description="PROP1-like PPR" evidence="4">
    <location>
        <begin position="451"/>
        <end position="597"/>
    </location>
</feature>
<evidence type="ECO:0000256" key="2">
    <source>
        <dbReference type="PROSITE-ProRule" id="PRU00708"/>
    </source>
</evidence>
<dbReference type="Gene3D" id="1.25.40.10">
    <property type="entry name" value="Tetratricopeptide repeat domain"/>
    <property type="match status" value="3"/>
</dbReference>
<dbReference type="OrthoDB" id="767661at2759"/>
<keyword evidence="5" id="KW-1185">Reference proteome</keyword>
<dbReference type="AlphaFoldDB" id="A0A6I9USZ1"/>
<dbReference type="Pfam" id="PF17177">
    <property type="entry name" value="PPR_long"/>
    <property type="match status" value="1"/>
</dbReference>
<protein>
    <submittedName>
        <fullName evidence="6">Pentatricopeptide repeat-containing protein At4g04790, mitochondrial</fullName>
    </submittedName>
</protein>
<organism evidence="5 6">
    <name type="scientific">Sesamum indicum</name>
    <name type="common">Oriental sesame</name>
    <name type="synonym">Sesamum orientale</name>
    <dbReference type="NCBI Taxonomy" id="4182"/>
    <lineage>
        <taxon>Eukaryota</taxon>
        <taxon>Viridiplantae</taxon>
        <taxon>Streptophyta</taxon>
        <taxon>Embryophyta</taxon>
        <taxon>Tracheophyta</taxon>
        <taxon>Spermatophyta</taxon>
        <taxon>Magnoliopsida</taxon>
        <taxon>eudicotyledons</taxon>
        <taxon>Gunneridae</taxon>
        <taxon>Pentapetalae</taxon>
        <taxon>asterids</taxon>
        <taxon>lamiids</taxon>
        <taxon>Lamiales</taxon>
        <taxon>Pedaliaceae</taxon>
        <taxon>Sesamum</taxon>
    </lineage>
</organism>
<dbReference type="InParanoid" id="A0A6I9USZ1"/>
<name>A0A6I9USZ1_SESIN</name>
<dbReference type="InterPro" id="IPR002885">
    <property type="entry name" value="PPR_rpt"/>
</dbReference>
<accession>A0A6I9USZ1</accession>
<dbReference type="Proteomes" id="UP000504604">
    <property type="component" value="Linkage group LG14"/>
</dbReference>
<feature type="repeat" description="PPR" evidence="2">
    <location>
        <begin position="553"/>
        <end position="587"/>
    </location>
</feature>
<dbReference type="GeneID" id="105176723"/>
<sequence length="904" mass="101700">MRPSTAENLASLFRSAATLAVGRSETSAASAAKKKPPRSADAAASKKKKKTSTSSSSAEDAALKEYVSSIKSSSSSSSAAVYRSAKCLLKHFKAPPSSRFSTPNSSLHAIVSDSLNSGCDDGNDESAKQLAAHASSILYDEMDLDWDDEYQDEHSMGTVMDFPWLSRMSNINISLRRKEVSRERKQKWVFKNAQTSRFGRLVKMCARKLGPDATIEVFGKLGRETGLKEYNALIKVCIETARDTTDEDVSLEQIYKAYQILKLVRENGFNIEEETYGQFLMYLIDFGMVEEFFFFHELIKHENPDSLPRLAYYEMLLWIRVNNEEKIQEHCHSIVADDAEEKSYLRECLLPALAEGDRKQEFLMLLETLDITKVTSVASLESIFRSLGKLSLELYAERLLLVLKRSDTRAGNISNSICEYALNLPNLAVEDIIMRFQTLHNKLEVLPTSVQYEKLVRYCCEFLKVHEALYVVAEAFKSGVALSIEIFHSILDACDQSCEFNLVHQINSTISCYNVKPNNETVRRMILLCVKMKDFVGAYGLINDLERMNLTPTASMYNCILSGYFREKDIQSARNVLKQMADADVKPDTLTYSCLIANSHCEKDIIKFCNDMRNSGVQPTKQVFMALINAYASCGLFEKAKQVILDKRIPVKYLNDIKSVLIGALASNGQLSGALELYEEIKAAKSDLDPKAIKSLIEHFQSEGELNKSLQLLEELNNSPYWIHACFSIISYCVQHENLRSTVDLLKKLKNKFINAEVDPETLFDEVFCLYAEKESTGMQFGLDLLQAVKEELGVQLSRKSLDFLLSACVNAKDSKASFVIWKEYETACLPYNVLSYLRMYQALLASGDRQSAAKILSKMPKDDPHVRCVAKACENTYIKSPAVEKKKRKALVATLGLLDGLEA</sequence>
<evidence type="ECO:0000259" key="4">
    <source>
        <dbReference type="Pfam" id="PF17177"/>
    </source>
</evidence>
<reference evidence="6" key="1">
    <citation type="submission" date="2025-08" db="UniProtKB">
        <authorList>
            <consortium name="RefSeq"/>
        </authorList>
    </citation>
    <scope>IDENTIFICATION</scope>
</reference>
<keyword evidence="1" id="KW-0677">Repeat</keyword>
<evidence type="ECO:0000313" key="6">
    <source>
        <dbReference type="RefSeq" id="XP_011097923.1"/>
    </source>
</evidence>
<dbReference type="Pfam" id="PF01535">
    <property type="entry name" value="PPR"/>
    <property type="match status" value="2"/>
</dbReference>
<dbReference type="InterPro" id="IPR033443">
    <property type="entry name" value="PROP1-like_PPR_dom"/>
</dbReference>
<evidence type="ECO:0000313" key="5">
    <source>
        <dbReference type="Proteomes" id="UP000504604"/>
    </source>
</evidence>
<evidence type="ECO:0000256" key="1">
    <source>
        <dbReference type="ARBA" id="ARBA00022737"/>
    </source>
</evidence>
<dbReference type="KEGG" id="sind:105176723"/>
<evidence type="ECO:0000256" key="3">
    <source>
        <dbReference type="SAM" id="MobiDB-lite"/>
    </source>
</evidence>
<dbReference type="InterPro" id="IPR011990">
    <property type="entry name" value="TPR-like_helical_dom_sf"/>
</dbReference>
<feature type="region of interest" description="Disordered" evidence="3">
    <location>
        <begin position="21"/>
        <end position="58"/>
    </location>
</feature>
<dbReference type="PANTHER" id="PTHR47262">
    <property type="entry name" value="OS02G0132600 PROTEIN"/>
    <property type="match status" value="1"/>
</dbReference>
<dbReference type="RefSeq" id="XP_011097923.1">
    <property type="nucleotide sequence ID" value="XM_011099621.2"/>
</dbReference>
<dbReference type="PROSITE" id="PS51375">
    <property type="entry name" value="PPR"/>
    <property type="match status" value="1"/>
</dbReference>